<dbReference type="SUPFAM" id="SSF143744">
    <property type="entry name" value="GlcG-like"/>
    <property type="match status" value="1"/>
</dbReference>
<dbReference type="Pfam" id="PF03928">
    <property type="entry name" value="HbpS-like"/>
    <property type="match status" value="1"/>
</dbReference>
<dbReference type="Proteomes" id="UP000295304">
    <property type="component" value="Unassembled WGS sequence"/>
</dbReference>
<proteinExistence type="predicted"/>
<dbReference type="PANTHER" id="PTHR34309:SF1">
    <property type="entry name" value="PROTEIN GLCG"/>
    <property type="match status" value="1"/>
</dbReference>
<name>A0A4R3JDD1_9PROT</name>
<dbReference type="InterPro" id="IPR038084">
    <property type="entry name" value="PduO/GlcC-like_sf"/>
</dbReference>
<protein>
    <submittedName>
        <fullName evidence="1">Uncharacterized protein GlcG (DUF336 family)</fullName>
    </submittedName>
</protein>
<keyword evidence="2" id="KW-1185">Reference proteome</keyword>
<dbReference type="InterPro" id="IPR005624">
    <property type="entry name" value="PduO/GlcC-like"/>
</dbReference>
<dbReference type="EMBL" id="SLZW01000002">
    <property type="protein sequence ID" value="TCS64008.1"/>
    <property type="molecule type" value="Genomic_DNA"/>
</dbReference>
<evidence type="ECO:0000313" key="1">
    <source>
        <dbReference type="EMBL" id="TCS64008.1"/>
    </source>
</evidence>
<dbReference type="Gene3D" id="3.30.450.150">
    <property type="entry name" value="Haem-degrading domain"/>
    <property type="match status" value="1"/>
</dbReference>
<gene>
    <name evidence="1" type="ORF">EDD55_10245</name>
</gene>
<sequence length="140" mass="14490">MLTLERLSYRDAMVLMDGAEAKAREIGVPMCIAVCDEAGHLIAFQRMDGAKILSVALSQDKAMTSAISRRPTHEYNARCIPGNLVFGIHTSLAGHFSTVGGGLAVDIGDGGVVGAIGVSGGAPEQDIACAEAALEVFLSD</sequence>
<organism evidence="1 2">
    <name type="scientific">Varunaivibrio sulfuroxidans</name>
    <dbReference type="NCBI Taxonomy" id="1773489"/>
    <lineage>
        <taxon>Bacteria</taxon>
        <taxon>Pseudomonadati</taxon>
        <taxon>Pseudomonadota</taxon>
        <taxon>Alphaproteobacteria</taxon>
        <taxon>Rhodospirillales</taxon>
        <taxon>Magnetovibrionaceae</taxon>
        <taxon>Varunaivibrio</taxon>
    </lineage>
</organism>
<dbReference type="PANTHER" id="PTHR34309">
    <property type="entry name" value="SLR1406 PROTEIN"/>
    <property type="match status" value="1"/>
</dbReference>
<reference evidence="1 2" key="1">
    <citation type="submission" date="2019-03" db="EMBL/GenBank/DDBJ databases">
        <title>Genomic Encyclopedia of Type Strains, Phase IV (KMG-IV): sequencing the most valuable type-strain genomes for metagenomic binning, comparative biology and taxonomic classification.</title>
        <authorList>
            <person name="Goeker M."/>
        </authorList>
    </citation>
    <scope>NUCLEOTIDE SEQUENCE [LARGE SCALE GENOMIC DNA]</scope>
    <source>
        <strain evidence="1 2">DSM 101688</strain>
    </source>
</reference>
<dbReference type="InterPro" id="IPR052517">
    <property type="entry name" value="GlcG_carb_metab_protein"/>
</dbReference>
<dbReference type="RefSeq" id="WP_132937983.1">
    <property type="nucleotide sequence ID" value="NZ_CP119676.1"/>
</dbReference>
<comment type="caution">
    <text evidence="1">The sequence shown here is derived from an EMBL/GenBank/DDBJ whole genome shotgun (WGS) entry which is preliminary data.</text>
</comment>
<dbReference type="OrthoDB" id="9815788at2"/>
<dbReference type="AlphaFoldDB" id="A0A4R3JDD1"/>
<accession>A0A4R3JDD1</accession>
<evidence type="ECO:0000313" key="2">
    <source>
        <dbReference type="Proteomes" id="UP000295304"/>
    </source>
</evidence>